<dbReference type="InterPro" id="IPR047723">
    <property type="entry name" value="MksE_pseudomon-like"/>
</dbReference>
<proteinExistence type="predicted"/>
<evidence type="ECO:0008006" key="4">
    <source>
        <dbReference type="Google" id="ProtNLM"/>
    </source>
</evidence>
<dbReference type="InterPro" id="IPR042038">
    <property type="entry name" value="MukE_N"/>
</dbReference>
<keyword evidence="3" id="KW-1185">Reference proteome</keyword>
<dbReference type="Proteomes" id="UP000557193">
    <property type="component" value="Unassembled WGS sequence"/>
</dbReference>
<gene>
    <name evidence="2" type="ORF">HNP49_003377</name>
</gene>
<dbReference type="NCBIfam" id="NF040858">
    <property type="entry name" value="condensinMksE"/>
    <property type="match status" value="1"/>
</dbReference>
<comment type="caution">
    <text evidence="2">The sequence shown here is derived from an EMBL/GenBank/DDBJ whole genome shotgun (WGS) entry which is preliminary data.</text>
</comment>
<name>A0A7X0BUL4_9PSED</name>
<evidence type="ECO:0000313" key="2">
    <source>
        <dbReference type="EMBL" id="MBB6343179.1"/>
    </source>
</evidence>
<protein>
    <recommendedName>
        <fullName evidence="4">Chromosome partitioning protein</fullName>
    </recommendedName>
</protein>
<evidence type="ECO:0000313" key="3">
    <source>
        <dbReference type="Proteomes" id="UP000557193"/>
    </source>
</evidence>
<dbReference type="RefSeq" id="WP_184685209.1">
    <property type="nucleotide sequence ID" value="NZ_JACHLL010000007.1"/>
</dbReference>
<evidence type="ECO:0000256" key="1">
    <source>
        <dbReference type="SAM" id="MobiDB-lite"/>
    </source>
</evidence>
<accession>A0A7X0BUL4</accession>
<dbReference type="Gene3D" id="1.10.10.2250">
    <property type="match status" value="1"/>
</dbReference>
<feature type="region of interest" description="Disordered" evidence="1">
    <location>
        <begin position="187"/>
        <end position="207"/>
    </location>
</feature>
<dbReference type="Pfam" id="PF21980">
    <property type="entry name" value="MksE"/>
    <property type="match status" value="1"/>
</dbReference>
<organism evidence="2 3">
    <name type="scientific">Pseudomonas fluvialis</name>
    <dbReference type="NCBI Taxonomy" id="1793966"/>
    <lineage>
        <taxon>Bacteria</taxon>
        <taxon>Pseudomonadati</taxon>
        <taxon>Pseudomonadota</taxon>
        <taxon>Gammaproteobacteria</taxon>
        <taxon>Pseudomonadales</taxon>
        <taxon>Pseudomonadaceae</taxon>
        <taxon>Pseudomonas</taxon>
    </lineage>
</organism>
<dbReference type="InterPro" id="IPR053841">
    <property type="entry name" value="MksE"/>
</dbReference>
<sequence>MHLDLSQLTQLTPIFRELFKGYHISQRDAELYSQLSNLQDAYRALFRAMGFELVCDSRGFYYFVPEQMGAQVNKTAQRLALFTFILVEHLADQGRDPLAVLDGGTLGRDELPALLDKYRDLFVQAEVQTQEDLEEKVMRRLTQLGFAQEDNGIYRFLPPMHRFLDVCLAVQQDRDLAAVLHSDLPLPAPTLSEEPEEEPIISLTDDSADNEEAALARAIAEERIAEEQEAQA</sequence>
<dbReference type="EMBL" id="JACHLL010000007">
    <property type="protein sequence ID" value="MBB6343179.1"/>
    <property type="molecule type" value="Genomic_DNA"/>
</dbReference>
<dbReference type="AlphaFoldDB" id="A0A7X0BUL4"/>
<reference evidence="2 3" key="1">
    <citation type="submission" date="2020-08" db="EMBL/GenBank/DDBJ databases">
        <title>Functional genomics of gut bacteria from endangered species of beetles.</title>
        <authorList>
            <person name="Carlos-Shanley C."/>
        </authorList>
    </citation>
    <scope>NUCLEOTIDE SEQUENCE [LARGE SCALE GENOMIC DNA]</scope>
    <source>
        <strain evidence="2 3">S00202</strain>
    </source>
</reference>